<dbReference type="RefSeq" id="WP_106293266.1">
    <property type="nucleotide sequence ID" value="NZ_PVTH01000005.1"/>
</dbReference>
<reference evidence="1 2" key="1">
    <citation type="submission" date="2018-03" db="EMBL/GenBank/DDBJ databases">
        <title>Genomic Encyclopedia of Type Strains, Phase III (KMG-III): the genomes of soil and plant-associated and newly described type strains.</title>
        <authorList>
            <person name="Whitman W."/>
        </authorList>
    </citation>
    <scope>NUCLEOTIDE SEQUENCE [LARGE SCALE GENOMIC DNA]</scope>
    <source>
        <strain evidence="1 2">CGMCC 1.9313</strain>
    </source>
</reference>
<evidence type="ECO:0000313" key="1">
    <source>
        <dbReference type="EMBL" id="PRY52624.1"/>
    </source>
</evidence>
<dbReference type="GO" id="GO:0016740">
    <property type="term" value="F:transferase activity"/>
    <property type="evidence" value="ECO:0007669"/>
    <property type="project" value="UniProtKB-KW"/>
</dbReference>
<gene>
    <name evidence="1" type="ORF">B0I27_10590</name>
</gene>
<dbReference type="Pfam" id="PF08843">
    <property type="entry name" value="AbiEii"/>
    <property type="match status" value="1"/>
</dbReference>
<keyword evidence="1" id="KW-0808">Transferase</keyword>
<protein>
    <submittedName>
        <fullName evidence="1">Nucleotidyltransferase AbiEii toxin of type IV toxin-antitoxin system</fullName>
    </submittedName>
</protein>
<dbReference type="Gene3D" id="3.10.450.620">
    <property type="entry name" value="JHP933, nucleotidyltransferase-like core domain"/>
    <property type="match status" value="1"/>
</dbReference>
<accession>A0A2T0U3Z1</accession>
<sequence length="325" mass="38364">MRLHENKRLFEQAVRFTSQRLSILDIYVEKDYWVTYALFQIFSHEIGEDVVFKGGTALSKCYGEIERFSEDIDLVVLRRKGETDNKLKRKLKDISLLVAGTLPEVAIDNVTRKMGMNRKTAHTYSKQFLGDYGQVRDSIILESSWLGYYEPYTTSNINSFIGAMMESAQQFDLIEEYDMKEFQVRVLEPIRTICEKVMSLVRFSYEREPLVALKKKVRHTYDLHQLLQLEEFCSFVNSSAFDDMLLKVAQDDVRSFRNNNQWLIHHPNEAYFFSEIDEVFNELSSVYIEEFRPLVYGQLPKIESIKGSMLFLKNRIERIEWKIEL</sequence>
<organism evidence="1 2">
    <name type="scientific">Arcticibacter pallidicorallinus</name>
    <dbReference type="NCBI Taxonomy" id="1259464"/>
    <lineage>
        <taxon>Bacteria</taxon>
        <taxon>Pseudomonadati</taxon>
        <taxon>Bacteroidota</taxon>
        <taxon>Sphingobacteriia</taxon>
        <taxon>Sphingobacteriales</taxon>
        <taxon>Sphingobacteriaceae</taxon>
        <taxon>Arcticibacter</taxon>
    </lineage>
</organism>
<dbReference type="EMBL" id="PVTH01000005">
    <property type="protein sequence ID" value="PRY52624.1"/>
    <property type="molecule type" value="Genomic_DNA"/>
</dbReference>
<dbReference type="Proteomes" id="UP000238034">
    <property type="component" value="Unassembled WGS sequence"/>
</dbReference>
<dbReference type="OrthoDB" id="9780929at2"/>
<dbReference type="AlphaFoldDB" id="A0A2T0U3Z1"/>
<comment type="caution">
    <text evidence="1">The sequence shown here is derived from an EMBL/GenBank/DDBJ whole genome shotgun (WGS) entry which is preliminary data.</text>
</comment>
<dbReference type="InterPro" id="IPR014942">
    <property type="entry name" value="AbiEii"/>
</dbReference>
<name>A0A2T0U3Z1_9SPHI</name>
<evidence type="ECO:0000313" key="2">
    <source>
        <dbReference type="Proteomes" id="UP000238034"/>
    </source>
</evidence>
<proteinExistence type="predicted"/>
<keyword evidence="2" id="KW-1185">Reference proteome</keyword>